<keyword evidence="1" id="KW-0812">Transmembrane</keyword>
<dbReference type="Pfam" id="PF14378">
    <property type="entry name" value="PAP2_3"/>
    <property type="match status" value="1"/>
</dbReference>
<dbReference type="Proteomes" id="UP000027451">
    <property type="component" value="Unassembled WGS sequence"/>
</dbReference>
<accession>A0A656Q9S6</accession>
<feature type="transmembrane region" description="Helical" evidence="1">
    <location>
        <begin position="266"/>
        <end position="283"/>
    </location>
</feature>
<dbReference type="Gene3D" id="1.20.144.10">
    <property type="entry name" value="Phosphatidic acid phosphatase type 2/haloperoxidase"/>
    <property type="match status" value="1"/>
</dbReference>
<keyword evidence="1" id="KW-1133">Transmembrane helix</keyword>
<proteinExistence type="predicted"/>
<organism evidence="3 4">
    <name type="scientific">Caballeronia zhejiangensis</name>
    <dbReference type="NCBI Taxonomy" id="871203"/>
    <lineage>
        <taxon>Bacteria</taxon>
        <taxon>Pseudomonadati</taxon>
        <taxon>Pseudomonadota</taxon>
        <taxon>Betaproteobacteria</taxon>
        <taxon>Burkholderiales</taxon>
        <taxon>Burkholderiaceae</taxon>
        <taxon>Caballeronia</taxon>
    </lineage>
</organism>
<evidence type="ECO:0000259" key="2">
    <source>
        <dbReference type="Pfam" id="PF14378"/>
    </source>
</evidence>
<feature type="transmembrane region" description="Helical" evidence="1">
    <location>
        <begin position="180"/>
        <end position="201"/>
    </location>
</feature>
<sequence length="343" mass="38499">MFEKPTLSTGKPQSSNRKRYFYGWAIVGIVLLVDVLWLQLGRYSVVFPDELKVKGNVLLAVMCGCAVLYGIQHIPRYRQICLKLRYYEVANTVAWFVLLIVFIRATSILFYLCITTDMPLVENNLLRFDQIVGFDWPAVYGWVQSHPAVRQILGFAYASGFWQLVAIPAALGLSGRREDLSMFFFLLALSSIYLLVVSTPFPATSAFEHFRVSDTDALSSVSDFPVLRNGSMRTFDLQRTQGLVSLPSFHTALAVIFAYSLRRIRFLFWPAVILDVLMIASTPTQGGHYLADVLAGLGLSALTIVSVTILLDREAVVQVKVSTRIARHATDLFAALNDRLRRS</sequence>
<reference evidence="3 4" key="1">
    <citation type="submission" date="2014-03" db="EMBL/GenBank/DDBJ databases">
        <title>Draft Genome Sequences of Four Burkholderia Strains.</title>
        <authorList>
            <person name="Liu X.Y."/>
            <person name="Li C.X."/>
            <person name="Xu J.H."/>
        </authorList>
    </citation>
    <scope>NUCLEOTIDE SEQUENCE [LARGE SCALE GENOMIC DNA]</scope>
    <source>
        <strain evidence="3 4">OP-1</strain>
    </source>
</reference>
<evidence type="ECO:0000256" key="1">
    <source>
        <dbReference type="SAM" id="Phobius"/>
    </source>
</evidence>
<evidence type="ECO:0000313" key="3">
    <source>
        <dbReference type="EMBL" id="KDR25517.1"/>
    </source>
</evidence>
<dbReference type="RefSeq" id="WP_051078939.1">
    <property type="nucleotide sequence ID" value="NZ_JFHD01000046.1"/>
</dbReference>
<dbReference type="EMBL" id="JFHD01000046">
    <property type="protein sequence ID" value="KDR25517.1"/>
    <property type="molecule type" value="Genomic_DNA"/>
</dbReference>
<feature type="transmembrane region" description="Helical" evidence="1">
    <location>
        <begin position="152"/>
        <end position="173"/>
    </location>
</feature>
<dbReference type="GO" id="GO:0016020">
    <property type="term" value="C:membrane"/>
    <property type="evidence" value="ECO:0007669"/>
    <property type="project" value="UniProtKB-SubCell"/>
</dbReference>
<feature type="domain" description="Inositolphosphotransferase Aur1/Ipt1" evidence="2">
    <location>
        <begin position="124"/>
        <end position="304"/>
    </location>
</feature>
<feature type="transmembrane region" description="Helical" evidence="1">
    <location>
        <begin position="92"/>
        <end position="112"/>
    </location>
</feature>
<comment type="caution">
    <text evidence="3">The sequence shown here is derived from an EMBL/GenBank/DDBJ whole genome shotgun (WGS) entry which is preliminary data.</text>
</comment>
<dbReference type="AlphaFoldDB" id="A0A656Q9S6"/>
<dbReference type="OrthoDB" id="8967289at2"/>
<feature type="transmembrane region" description="Helical" evidence="1">
    <location>
        <begin position="53"/>
        <end position="71"/>
    </location>
</feature>
<evidence type="ECO:0000313" key="4">
    <source>
        <dbReference type="Proteomes" id="UP000027451"/>
    </source>
</evidence>
<feature type="transmembrane region" description="Helical" evidence="1">
    <location>
        <begin position="21"/>
        <end position="41"/>
    </location>
</feature>
<feature type="transmembrane region" description="Helical" evidence="1">
    <location>
        <begin position="289"/>
        <end position="311"/>
    </location>
</feature>
<feature type="transmembrane region" description="Helical" evidence="1">
    <location>
        <begin position="242"/>
        <end position="259"/>
    </location>
</feature>
<keyword evidence="1" id="KW-0472">Membrane</keyword>
<protein>
    <recommendedName>
        <fullName evidence="2">Inositolphosphotransferase Aur1/Ipt1 domain-containing protein</fullName>
    </recommendedName>
</protein>
<dbReference type="InterPro" id="IPR026841">
    <property type="entry name" value="Aur1/Ipt1"/>
</dbReference>
<keyword evidence="4" id="KW-1185">Reference proteome</keyword>
<name>A0A656Q9S6_9BURK</name>
<gene>
    <name evidence="3" type="ORF">BG60_28025</name>
</gene>